<dbReference type="Proteomes" id="UP000791440">
    <property type="component" value="Unassembled WGS sequence"/>
</dbReference>
<reference evidence="2" key="2">
    <citation type="submission" date="2020-12" db="EMBL/GenBank/DDBJ databases">
        <authorList>
            <person name="Kanost M."/>
        </authorList>
    </citation>
    <scope>NUCLEOTIDE SEQUENCE</scope>
</reference>
<dbReference type="AlphaFoldDB" id="A0A921ZSG0"/>
<evidence type="ECO:0000256" key="1">
    <source>
        <dbReference type="SAM" id="SignalP"/>
    </source>
</evidence>
<reference evidence="2" key="1">
    <citation type="journal article" date="2016" name="Insect Biochem. Mol. Biol.">
        <title>Multifaceted biological insights from a draft genome sequence of the tobacco hornworm moth, Manduca sexta.</title>
        <authorList>
            <person name="Kanost M.R."/>
            <person name="Arrese E.L."/>
            <person name="Cao X."/>
            <person name="Chen Y.R."/>
            <person name="Chellapilla S."/>
            <person name="Goldsmith M.R."/>
            <person name="Grosse-Wilde E."/>
            <person name="Heckel D.G."/>
            <person name="Herndon N."/>
            <person name="Jiang H."/>
            <person name="Papanicolaou A."/>
            <person name="Qu J."/>
            <person name="Soulages J.L."/>
            <person name="Vogel H."/>
            <person name="Walters J."/>
            <person name="Waterhouse R.M."/>
            <person name="Ahn S.J."/>
            <person name="Almeida F.C."/>
            <person name="An C."/>
            <person name="Aqrawi P."/>
            <person name="Bretschneider A."/>
            <person name="Bryant W.B."/>
            <person name="Bucks S."/>
            <person name="Chao H."/>
            <person name="Chevignon G."/>
            <person name="Christen J.M."/>
            <person name="Clarke D.F."/>
            <person name="Dittmer N.T."/>
            <person name="Ferguson L.C.F."/>
            <person name="Garavelou S."/>
            <person name="Gordon K.H.J."/>
            <person name="Gunaratna R.T."/>
            <person name="Han Y."/>
            <person name="Hauser F."/>
            <person name="He Y."/>
            <person name="Heidel-Fischer H."/>
            <person name="Hirsh A."/>
            <person name="Hu Y."/>
            <person name="Jiang H."/>
            <person name="Kalra D."/>
            <person name="Klinner C."/>
            <person name="Konig C."/>
            <person name="Kovar C."/>
            <person name="Kroll A.R."/>
            <person name="Kuwar S.S."/>
            <person name="Lee S.L."/>
            <person name="Lehman R."/>
            <person name="Li K."/>
            <person name="Li Z."/>
            <person name="Liang H."/>
            <person name="Lovelace S."/>
            <person name="Lu Z."/>
            <person name="Mansfield J.H."/>
            <person name="McCulloch K.J."/>
            <person name="Mathew T."/>
            <person name="Morton B."/>
            <person name="Muzny D.M."/>
            <person name="Neunemann D."/>
            <person name="Ongeri F."/>
            <person name="Pauchet Y."/>
            <person name="Pu L.L."/>
            <person name="Pyrousis I."/>
            <person name="Rao X.J."/>
            <person name="Redding A."/>
            <person name="Roesel C."/>
            <person name="Sanchez-Gracia A."/>
            <person name="Schaack S."/>
            <person name="Shukla A."/>
            <person name="Tetreau G."/>
            <person name="Wang Y."/>
            <person name="Xiong G.H."/>
            <person name="Traut W."/>
            <person name="Walsh T.K."/>
            <person name="Worley K.C."/>
            <person name="Wu D."/>
            <person name="Wu W."/>
            <person name="Wu Y.Q."/>
            <person name="Zhang X."/>
            <person name="Zou Z."/>
            <person name="Zucker H."/>
            <person name="Briscoe A.D."/>
            <person name="Burmester T."/>
            <person name="Clem R.J."/>
            <person name="Feyereisen R."/>
            <person name="Grimmelikhuijzen C.J.P."/>
            <person name="Hamodrakas S.J."/>
            <person name="Hansson B.S."/>
            <person name="Huguet E."/>
            <person name="Jermiin L.S."/>
            <person name="Lan Q."/>
            <person name="Lehman H.K."/>
            <person name="Lorenzen M."/>
            <person name="Merzendorfer H."/>
            <person name="Michalopoulos I."/>
            <person name="Morton D.B."/>
            <person name="Muthukrishnan S."/>
            <person name="Oakeshott J.G."/>
            <person name="Palmer W."/>
            <person name="Park Y."/>
            <person name="Passarelli A.L."/>
            <person name="Rozas J."/>
            <person name="Schwartz L.M."/>
            <person name="Smith W."/>
            <person name="Southgate A."/>
            <person name="Vilcinskas A."/>
            <person name="Vogt R."/>
            <person name="Wang P."/>
            <person name="Werren J."/>
            <person name="Yu X.Q."/>
            <person name="Zhou J.J."/>
            <person name="Brown S.J."/>
            <person name="Scherer S.E."/>
            <person name="Richards S."/>
            <person name="Blissard G.W."/>
        </authorList>
    </citation>
    <scope>NUCLEOTIDE SEQUENCE</scope>
</reference>
<evidence type="ECO:0000313" key="2">
    <source>
        <dbReference type="EMBL" id="KAG6462880.1"/>
    </source>
</evidence>
<comment type="caution">
    <text evidence="2">The sequence shown here is derived from an EMBL/GenBank/DDBJ whole genome shotgun (WGS) entry which is preliminary data.</text>
</comment>
<name>A0A921ZSG0_MANSE</name>
<keyword evidence="1" id="KW-0732">Signal</keyword>
<organism evidence="2 3">
    <name type="scientific">Manduca sexta</name>
    <name type="common">Tobacco hawkmoth</name>
    <name type="synonym">Tobacco hornworm</name>
    <dbReference type="NCBI Taxonomy" id="7130"/>
    <lineage>
        <taxon>Eukaryota</taxon>
        <taxon>Metazoa</taxon>
        <taxon>Ecdysozoa</taxon>
        <taxon>Arthropoda</taxon>
        <taxon>Hexapoda</taxon>
        <taxon>Insecta</taxon>
        <taxon>Pterygota</taxon>
        <taxon>Neoptera</taxon>
        <taxon>Endopterygota</taxon>
        <taxon>Lepidoptera</taxon>
        <taxon>Glossata</taxon>
        <taxon>Ditrysia</taxon>
        <taxon>Bombycoidea</taxon>
        <taxon>Sphingidae</taxon>
        <taxon>Sphinginae</taxon>
        <taxon>Sphingini</taxon>
        <taxon>Manduca</taxon>
    </lineage>
</organism>
<evidence type="ECO:0000313" key="3">
    <source>
        <dbReference type="Proteomes" id="UP000791440"/>
    </source>
</evidence>
<feature type="chain" id="PRO_5038000720" evidence="1">
    <location>
        <begin position="18"/>
        <end position="210"/>
    </location>
</feature>
<accession>A0A921ZSG0</accession>
<sequence>MQFSAIILLVSICVVNASVIINIYDDNHGETKSVEDCNFQACDQLCRNLGFPGGACVGDRCDCDNFKPHHSSNHISIPVEECNSQVCDQLCRWLGYPSGTCDDDHCNCNDYLQLNSKNHKVSHSSKDNEMSLTVKDCNFQACDQLCRRLGFPGGACVGDKCECDNFKPHSIPDHHRIRKLFTCDTVICDEMCHRLNFAGGMCEGGNCQCY</sequence>
<proteinExistence type="predicted"/>
<keyword evidence="3" id="KW-1185">Reference proteome</keyword>
<feature type="signal peptide" evidence="1">
    <location>
        <begin position="1"/>
        <end position="17"/>
    </location>
</feature>
<dbReference type="EMBL" id="JH668900">
    <property type="protein sequence ID" value="KAG6462880.1"/>
    <property type="molecule type" value="Genomic_DNA"/>
</dbReference>
<gene>
    <name evidence="2" type="ORF">O3G_MSEX013519</name>
</gene>
<protein>
    <submittedName>
        <fullName evidence="2">Uncharacterized protein</fullName>
    </submittedName>
</protein>